<dbReference type="RefSeq" id="WP_183632343.1">
    <property type="nucleotide sequence ID" value="NZ_BAABLE010000011.1"/>
</dbReference>
<evidence type="ECO:0000259" key="1">
    <source>
        <dbReference type="Pfam" id="PF00534"/>
    </source>
</evidence>
<evidence type="ECO:0000259" key="2">
    <source>
        <dbReference type="Pfam" id="PF13439"/>
    </source>
</evidence>
<feature type="domain" description="Glycosyl transferase family 1" evidence="1">
    <location>
        <begin position="220"/>
        <end position="368"/>
    </location>
</feature>
<feature type="domain" description="Glycosyltransferase subfamily 4-like N-terminal" evidence="2">
    <location>
        <begin position="15"/>
        <end position="203"/>
    </location>
</feature>
<dbReference type="Pfam" id="PF00534">
    <property type="entry name" value="Glycos_transf_1"/>
    <property type="match status" value="1"/>
</dbReference>
<reference evidence="3 4" key="1">
    <citation type="submission" date="2020-08" db="EMBL/GenBank/DDBJ databases">
        <title>Genomic Encyclopedia of Type Strains, Phase IV (KMG-IV): sequencing the most valuable type-strain genomes for metagenomic binning, comparative biology and taxonomic classification.</title>
        <authorList>
            <person name="Goeker M."/>
        </authorList>
    </citation>
    <scope>NUCLEOTIDE SEQUENCE [LARGE SCALE GENOMIC DNA]</scope>
    <source>
        <strain evidence="3 4">DSM 106739</strain>
    </source>
</reference>
<dbReference type="Proteomes" id="UP000561045">
    <property type="component" value="Unassembled WGS sequence"/>
</dbReference>
<keyword evidence="3" id="KW-0808">Transferase</keyword>
<keyword evidence="4" id="KW-1185">Reference proteome</keyword>
<dbReference type="Gene3D" id="3.40.50.2000">
    <property type="entry name" value="Glycogen Phosphorylase B"/>
    <property type="match status" value="2"/>
</dbReference>
<dbReference type="CDD" id="cd03823">
    <property type="entry name" value="GT4_ExpE7-like"/>
    <property type="match status" value="1"/>
</dbReference>
<dbReference type="PANTHER" id="PTHR45947">
    <property type="entry name" value="SULFOQUINOVOSYL TRANSFERASE SQD2"/>
    <property type="match status" value="1"/>
</dbReference>
<dbReference type="InterPro" id="IPR028098">
    <property type="entry name" value="Glyco_trans_4-like_N"/>
</dbReference>
<evidence type="ECO:0000313" key="4">
    <source>
        <dbReference type="Proteomes" id="UP000561045"/>
    </source>
</evidence>
<organism evidence="3 4">
    <name type="scientific">Niveibacterium umoris</name>
    <dbReference type="NCBI Taxonomy" id="1193620"/>
    <lineage>
        <taxon>Bacteria</taxon>
        <taxon>Pseudomonadati</taxon>
        <taxon>Pseudomonadota</taxon>
        <taxon>Betaproteobacteria</taxon>
        <taxon>Rhodocyclales</taxon>
        <taxon>Rhodocyclaceae</taxon>
        <taxon>Niveibacterium</taxon>
    </lineage>
</organism>
<gene>
    <name evidence="3" type="ORF">GGR36_000911</name>
</gene>
<sequence>MKIAIVNTYYHPQDVGGAERSIRFLAEALVQRGDQVMVVVTGDTDCEEEIAGVRVVRRRRRNAAQVIPLKGAAGKLLWHSVDTWNHAAAREVAAVIKAFAPDVVHTNNLSGISVALWPLLKRAGIPIVHTLRDYYLLCPNTAMFKNDKQCGPGRCFACRTLSSPRLRASKHVDVVVGNSHFILAKHTECGGFPNAATQVVYNAYSPPAPVVARPPPDGDRPVVFGYIGRLAATKGVGHLIETFLRLKSSVKRPVELRIAGVGDDCYEKHLRATAGSETAIRFLGHTRPDAFYDQIDIPVVPSLWDEPLARVLFESFAHALPVIATNTGGSPELIKNRETGWLYDPTDPDALLQTMLGVLEDLDSYSMASQRTLVAAQLFEPTKVVERYREMFVSALLSNENARK</sequence>
<dbReference type="Pfam" id="PF13439">
    <property type="entry name" value="Glyco_transf_4"/>
    <property type="match status" value="1"/>
</dbReference>
<accession>A0A840BG11</accession>
<dbReference type="AlphaFoldDB" id="A0A840BG11"/>
<protein>
    <submittedName>
        <fullName evidence="3">Glycosyltransferase involved in cell wall biosynthesis</fullName>
    </submittedName>
</protein>
<dbReference type="InterPro" id="IPR001296">
    <property type="entry name" value="Glyco_trans_1"/>
</dbReference>
<dbReference type="InterPro" id="IPR050194">
    <property type="entry name" value="Glycosyltransferase_grp1"/>
</dbReference>
<dbReference type="EMBL" id="JACIET010000001">
    <property type="protein sequence ID" value="MBB4011603.1"/>
    <property type="molecule type" value="Genomic_DNA"/>
</dbReference>
<evidence type="ECO:0000313" key="3">
    <source>
        <dbReference type="EMBL" id="MBB4011603.1"/>
    </source>
</evidence>
<dbReference type="PANTHER" id="PTHR45947:SF13">
    <property type="entry name" value="TRANSFERASE"/>
    <property type="match status" value="1"/>
</dbReference>
<name>A0A840BG11_9RHOO</name>
<comment type="caution">
    <text evidence="3">The sequence shown here is derived from an EMBL/GenBank/DDBJ whole genome shotgun (WGS) entry which is preliminary data.</text>
</comment>
<proteinExistence type="predicted"/>
<dbReference type="SUPFAM" id="SSF53756">
    <property type="entry name" value="UDP-Glycosyltransferase/glycogen phosphorylase"/>
    <property type="match status" value="1"/>
</dbReference>
<dbReference type="GO" id="GO:0016757">
    <property type="term" value="F:glycosyltransferase activity"/>
    <property type="evidence" value="ECO:0007669"/>
    <property type="project" value="InterPro"/>
</dbReference>